<gene>
    <name evidence="2" type="ORF">LCOR_01710.1</name>
</gene>
<dbReference type="Proteomes" id="UP000027586">
    <property type="component" value="Unassembled WGS sequence"/>
</dbReference>
<protein>
    <submittedName>
        <fullName evidence="2">Uncharacterized protein</fullName>
    </submittedName>
</protein>
<name>A0A068RM10_9FUNG</name>
<keyword evidence="3" id="KW-1185">Reference proteome</keyword>
<evidence type="ECO:0000256" key="1">
    <source>
        <dbReference type="SAM" id="MobiDB-lite"/>
    </source>
</evidence>
<proteinExistence type="predicted"/>
<dbReference type="VEuPathDB" id="FungiDB:LCOR_01710.1"/>
<sequence length="119" mass="13679">MSHDQQDNPPAWAMALIERLQALESQQQQQHQQQPGSNADESMEESINDPFISTRSPETDLHLYPEFKAALPGVDQDFFRRPLPEAERRRFLADCPRNLAREYLPPVLNDIPVSRSPIT</sequence>
<comment type="caution">
    <text evidence="2">The sequence shown here is derived from an EMBL/GenBank/DDBJ whole genome shotgun (WGS) entry which is preliminary data.</text>
</comment>
<dbReference type="OrthoDB" id="5545891at2759"/>
<evidence type="ECO:0000313" key="2">
    <source>
        <dbReference type="EMBL" id="CDH49986.1"/>
    </source>
</evidence>
<dbReference type="EMBL" id="CBTN010000005">
    <property type="protein sequence ID" value="CDH49986.1"/>
    <property type="molecule type" value="Genomic_DNA"/>
</dbReference>
<accession>A0A068RM10</accession>
<dbReference type="AlphaFoldDB" id="A0A068RM10"/>
<organism evidence="2 3">
    <name type="scientific">Lichtheimia corymbifera JMRC:FSU:9682</name>
    <dbReference type="NCBI Taxonomy" id="1263082"/>
    <lineage>
        <taxon>Eukaryota</taxon>
        <taxon>Fungi</taxon>
        <taxon>Fungi incertae sedis</taxon>
        <taxon>Mucoromycota</taxon>
        <taxon>Mucoromycotina</taxon>
        <taxon>Mucoromycetes</taxon>
        <taxon>Mucorales</taxon>
        <taxon>Lichtheimiaceae</taxon>
        <taxon>Lichtheimia</taxon>
    </lineage>
</organism>
<feature type="region of interest" description="Disordered" evidence="1">
    <location>
        <begin position="20"/>
        <end position="57"/>
    </location>
</feature>
<reference evidence="2" key="1">
    <citation type="submission" date="2013-08" db="EMBL/GenBank/DDBJ databases">
        <title>Gene expansion shapes genome architecture in the human pathogen Lichtheimia corymbifera: an evolutionary genomics analysis in the ancient terrestrial Mucorales (Mucoromycotina).</title>
        <authorList>
            <person name="Schwartze V.U."/>
            <person name="Winter S."/>
            <person name="Shelest E."/>
            <person name="Marcet-Houben M."/>
            <person name="Horn F."/>
            <person name="Wehner S."/>
            <person name="Hoffmann K."/>
            <person name="Riege K."/>
            <person name="Sammeth M."/>
            <person name="Nowrousian M."/>
            <person name="Valiante V."/>
            <person name="Linde J."/>
            <person name="Jacobsen I.D."/>
            <person name="Marz M."/>
            <person name="Brakhage A.A."/>
            <person name="Gabaldon T."/>
            <person name="Bocker S."/>
            <person name="Voigt K."/>
        </authorList>
    </citation>
    <scope>NUCLEOTIDE SEQUENCE [LARGE SCALE GENOMIC DNA]</scope>
    <source>
        <strain evidence="2">FSU 9682</strain>
    </source>
</reference>
<evidence type="ECO:0000313" key="3">
    <source>
        <dbReference type="Proteomes" id="UP000027586"/>
    </source>
</evidence>